<dbReference type="InterPro" id="IPR018289">
    <property type="entry name" value="MULE_transposase_dom"/>
</dbReference>
<gene>
    <name evidence="3" type="ORF">G2W53_026406</name>
</gene>
<dbReference type="Pfam" id="PF10536">
    <property type="entry name" value="PMD"/>
    <property type="match status" value="1"/>
</dbReference>
<organism evidence="3 4">
    <name type="scientific">Senna tora</name>
    <dbReference type="NCBI Taxonomy" id="362788"/>
    <lineage>
        <taxon>Eukaryota</taxon>
        <taxon>Viridiplantae</taxon>
        <taxon>Streptophyta</taxon>
        <taxon>Embryophyta</taxon>
        <taxon>Tracheophyta</taxon>
        <taxon>Spermatophyta</taxon>
        <taxon>Magnoliopsida</taxon>
        <taxon>eudicotyledons</taxon>
        <taxon>Gunneridae</taxon>
        <taxon>Pentapetalae</taxon>
        <taxon>rosids</taxon>
        <taxon>fabids</taxon>
        <taxon>Fabales</taxon>
        <taxon>Fabaceae</taxon>
        <taxon>Caesalpinioideae</taxon>
        <taxon>Cassia clade</taxon>
        <taxon>Senna</taxon>
    </lineage>
</organism>
<accession>A0A834TGY3</accession>
<dbReference type="PANTHER" id="PTHR31973">
    <property type="entry name" value="POLYPROTEIN, PUTATIVE-RELATED"/>
    <property type="match status" value="1"/>
</dbReference>
<protein>
    <recommendedName>
        <fullName evidence="5">MULE transposase domain-containing protein</fullName>
    </recommendedName>
</protein>
<comment type="caution">
    <text evidence="3">The sequence shown here is derived from an EMBL/GenBank/DDBJ whole genome shotgun (WGS) entry which is preliminary data.</text>
</comment>
<dbReference type="InterPro" id="IPR019557">
    <property type="entry name" value="AminoTfrase-like_pln_mobile"/>
</dbReference>
<dbReference type="PANTHER" id="PTHR31973:SF195">
    <property type="entry name" value="MUDR FAMILY TRANSPOSASE"/>
    <property type="match status" value="1"/>
</dbReference>
<evidence type="ECO:0008006" key="5">
    <source>
        <dbReference type="Google" id="ProtNLM"/>
    </source>
</evidence>
<dbReference type="EMBL" id="JAAIUW010000008">
    <property type="protein sequence ID" value="KAF7820951.1"/>
    <property type="molecule type" value="Genomic_DNA"/>
</dbReference>
<dbReference type="Proteomes" id="UP000634136">
    <property type="component" value="Unassembled WGS sequence"/>
</dbReference>
<proteinExistence type="predicted"/>
<feature type="domain" description="MULE transposase" evidence="2">
    <location>
        <begin position="51"/>
        <end position="151"/>
    </location>
</feature>
<evidence type="ECO:0000259" key="2">
    <source>
        <dbReference type="Pfam" id="PF10551"/>
    </source>
</evidence>
<evidence type="ECO:0000313" key="3">
    <source>
        <dbReference type="EMBL" id="KAF7820951.1"/>
    </source>
</evidence>
<evidence type="ECO:0000259" key="1">
    <source>
        <dbReference type="Pfam" id="PF10536"/>
    </source>
</evidence>
<name>A0A834TGY3_9FABA</name>
<reference evidence="3" key="1">
    <citation type="submission" date="2020-09" db="EMBL/GenBank/DDBJ databases">
        <title>Genome-Enabled Discovery of Anthraquinone Biosynthesis in Senna tora.</title>
        <authorList>
            <person name="Kang S.-H."/>
            <person name="Pandey R.P."/>
            <person name="Lee C.-M."/>
            <person name="Sim J.-S."/>
            <person name="Jeong J.-T."/>
            <person name="Choi B.-S."/>
            <person name="Jung M."/>
            <person name="Ginzburg D."/>
            <person name="Zhao K."/>
            <person name="Won S.Y."/>
            <person name="Oh T.-J."/>
            <person name="Yu Y."/>
            <person name="Kim N.-H."/>
            <person name="Lee O.R."/>
            <person name="Lee T.-H."/>
            <person name="Bashyal P."/>
            <person name="Kim T.-S."/>
            <person name="Lee W.-H."/>
            <person name="Kawkins C."/>
            <person name="Kim C.-K."/>
            <person name="Kim J.S."/>
            <person name="Ahn B.O."/>
            <person name="Rhee S.Y."/>
            <person name="Sohng J.K."/>
        </authorList>
    </citation>
    <scope>NUCLEOTIDE SEQUENCE</scope>
    <source>
        <tissue evidence="3">Leaf</tissue>
    </source>
</reference>
<sequence>MESKAKGYSLSVWKLGKLLQIASQVVGSRFTFCTRYDSEPCIDALPYLKIIVQIDGTFLYGKYRGTLLIATSQDCDTHVVPFAFAIMEGENKEAWSWFLLNIRHHVVKERQNLCLISYRHEGILSAVADERVQWHPPYAHHVFCIRHLASNLNSEHKDPWLKKTLINMGCELKPNRVEEMLAEVRSHNQRVANWIANIPRHQWCRSQDEGRQYGHMTTNLSECINGILKGARVDLAPHVYGMRWIGESAENYLCVAFVETQAIIARLGQNVDVNLVPSLISALVERWRLETHTFHTTQGECTITLEDVAIQLGLPCIGMAVTRLTKMNWSALCKELLGIITPPNKLAGQRLSLAWLAENFTDLAEDANDAQRHALQSERYRWAGVQDKFNPPEGSLRYYQTILDSMRRNEIIWRPYAANTT</sequence>
<dbReference type="OrthoDB" id="683469at2759"/>
<dbReference type="AlphaFoldDB" id="A0A834TGY3"/>
<dbReference type="Pfam" id="PF10551">
    <property type="entry name" value="MULE"/>
    <property type="match status" value="1"/>
</dbReference>
<evidence type="ECO:0000313" key="4">
    <source>
        <dbReference type="Proteomes" id="UP000634136"/>
    </source>
</evidence>
<keyword evidence="4" id="KW-1185">Reference proteome</keyword>
<feature type="domain" description="Aminotransferase-like plant mobile" evidence="1">
    <location>
        <begin position="276"/>
        <end position="361"/>
    </location>
</feature>